<keyword evidence="6 10" id="KW-0548">Nucleotidyltransferase</keyword>
<gene>
    <name evidence="10" type="ORF">IAD26_06940</name>
</gene>
<evidence type="ECO:0000256" key="2">
    <source>
        <dbReference type="ARBA" id="ARBA00005119"/>
    </source>
</evidence>
<evidence type="ECO:0000256" key="1">
    <source>
        <dbReference type="ARBA" id="ARBA00001698"/>
    </source>
</evidence>
<keyword evidence="5" id="KW-0444">Lipid biosynthesis</keyword>
<dbReference type="EMBL" id="DVOD01000051">
    <property type="protein sequence ID" value="HIU92851.1"/>
    <property type="molecule type" value="Genomic_DNA"/>
</dbReference>
<dbReference type="AlphaFoldDB" id="A0A9D1N1C3"/>
<evidence type="ECO:0000256" key="3">
    <source>
        <dbReference type="ARBA" id="ARBA00005189"/>
    </source>
</evidence>
<keyword evidence="8" id="KW-1208">Phospholipid metabolism</keyword>
<feature type="transmembrane region" description="Helical" evidence="9">
    <location>
        <begin position="151"/>
        <end position="172"/>
    </location>
</feature>
<comment type="pathway">
    <text evidence="2">Phospholipid metabolism; CDP-diacylglycerol biosynthesis; CDP-diacylglycerol from sn-glycerol 3-phosphate: step 3/3.</text>
</comment>
<dbReference type="Proteomes" id="UP000886748">
    <property type="component" value="Unassembled WGS sequence"/>
</dbReference>
<comment type="catalytic activity">
    <reaction evidence="1">
        <text>a 1,2-diacyl-sn-glycero-3-phosphate + CTP + H(+) = a CDP-1,2-diacyl-sn-glycerol + diphosphate</text>
        <dbReference type="Rhea" id="RHEA:16229"/>
        <dbReference type="ChEBI" id="CHEBI:15378"/>
        <dbReference type="ChEBI" id="CHEBI:33019"/>
        <dbReference type="ChEBI" id="CHEBI:37563"/>
        <dbReference type="ChEBI" id="CHEBI:58332"/>
        <dbReference type="ChEBI" id="CHEBI:58608"/>
        <dbReference type="EC" id="2.7.7.41"/>
    </reaction>
</comment>
<evidence type="ECO:0000256" key="7">
    <source>
        <dbReference type="ARBA" id="ARBA00023209"/>
    </source>
</evidence>
<evidence type="ECO:0000256" key="6">
    <source>
        <dbReference type="ARBA" id="ARBA00022695"/>
    </source>
</evidence>
<keyword evidence="9" id="KW-1133">Transmembrane helix</keyword>
<comment type="caution">
    <text evidence="10">The sequence shown here is derived from an EMBL/GenBank/DDBJ whole genome shotgun (WGS) entry which is preliminary data.</text>
</comment>
<evidence type="ECO:0000256" key="8">
    <source>
        <dbReference type="ARBA" id="ARBA00023264"/>
    </source>
</evidence>
<evidence type="ECO:0000256" key="4">
    <source>
        <dbReference type="ARBA" id="ARBA00012487"/>
    </source>
</evidence>
<evidence type="ECO:0000313" key="10">
    <source>
        <dbReference type="EMBL" id="HIU92851.1"/>
    </source>
</evidence>
<protein>
    <recommendedName>
        <fullName evidence="4">phosphatidate cytidylyltransferase</fullName>
        <ecNumber evidence="4">2.7.7.41</ecNumber>
    </recommendedName>
</protein>
<feature type="transmembrane region" description="Helical" evidence="9">
    <location>
        <begin position="193"/>
        <end position="213"/>
    </location>
</feature>
<dbReference type="Pfam" id="PF01148">
    <property type="entry name" value="CTP_transf_1"/>
    <property type="match status" value="1"/>
</dbReference>
<dbReference type="EC" id="2.7.7.41" evidence="4"/>
<organism evidence="10 11">
    <name type="scientific">Candidatus Limenecus avicola</name>
    <dbReference type="NCBI Taxonomy" id="2840847"/>
    <lineage>
        <taxon>Bacteria</taxon>
        <taxon>Bacillati</taxon>
        <taxon>Bacillota</taxon>
        <taxon>Clostridia</taxon>
        <taxon>Eubacteriales</taxon>
        <taxon>Clostridiaceae</taxon>
        <taxon>Clostridiaceae incertae sedis</taxon>
        <taxon>Candidatus Limenecus</taxon>
    </lineage>
</organism>
<feature type="transmembrane region" description="Helical" evidence="9">
    <location>
        <begin position="109"/>
        <end position="131"/>
    </location>
</feature>
<comment type="pathway">
    <text evidence="3">Lipid metabolism.</text>
</comment>
<proteinExistence type="predicted"/>
<feature type="transmembrane region" description="Helical" evidence="9">
    <location>
        <begin position="84"/>
        <end position="102"/>
    </location>
</feature>
<dbReference type="PANTHER" id="PTHR47101:SF1">
    <property type="entry name" value="PHOSPHATIDATE CYTIDYLYLTRANSFERASE 4, CHLOROPLASTIC"/>
    <property type="match status" value="1"/>
</dbReference>
<evidence type="ECO:0000256" key="5">
    <source>
        <dbReference type="ARBA" id="ARBA00022516"/>
    </source>
</evidence>
<sequence length="302" mass="32891">MNILGLFNNTTLRIITGTAIGLFVLACVYAGGIPLMLLVMYVAYIGSKEYVDILQKKGFRPFLHLIIIADICFVILTALKRFDLVPVVLTFGTIGAFTLVLCKGRQPYIANVATTVLGFIYGGWLPCYVILLRQLNQDSLGFFSIKMCSGLGFMLLLFCTILMTDVGGYVFGSKFGKRPLAPVVSPKKTIEGSIGGSVLAIIAAMLIGYAIHIEWYQSLIAGLLITTFAQLGDLAESLIKRDAGVKDSGNSLPGHGGFLDRADSYLFSTPVAYFYFNYFVVSDQLTMDFLSFARKALDAVGL</sequence>
<reference evidence="10" key="1">
    <citation type="submission" date="2020-10" db="EMBL/GenBank/DDBJ databases">
        <authorList>
            <person name="Gilroy R."/>
        </authorList>
    </citation>
    <scope>NUCLEOTIDE SEQUENCE</scope>
    <source>
        <strain evidence="10">CHK154-7741</strain>
    </source>
</reference>
<name>A0A9D1N1C3_9CLOT</name>
<feature type="transmembrane region" description="Helical" evidence="9">
    <location>
        <begin position="20"/>
        <end position="46"/>
    </location>
</feature>
<dbReference type="PANTHER" id="PTHR47101">
    <property type="entry name" value="PHOSPHATIDATE CYTIDYLYLTRANSFERASE 5, CHLOROPLASTIC"/>
    <property type="match status" value="1"/>
</dbReference>
<keyword evidence="7" id="KW-0443">Lipid metabolism</keyword>
<accession>A0A9D1N1C3</accession>
<reference evidence="10" key="2">
    <citation type="journal article" date="2021" name="PeerJ">
        <title>Extensive microbial diversity within the chicken gut microbiome revealed by metagenomics and culture.</title>
        <authorList>
            <person name="Gilroy R."/>
            <person name="Ravi A."/>
            <person name="Getino M."/>
            <person name="Pursley I."/>
            <person name="Horton D.L."/>
            <person name="Alikhan N.F."/>
            <person name="Baker D."/>
            <person name="Gharbi K."/>
            <person name="Hall N."/>
            <person name="Watson M."/>
            <person name="Adriaenssens E.M."/>
            <person name="Foster-Nyarko E."/>
            <person name="Jarju S."/>
            <person name="Secka A."/>
            <person name="Antonio M."/>
            <person name="Oren A."/>
            <person name="Chaudhuri R.R."/>
            <person name="La Ragione R."/>
            <person name="Hildebrand F."/>
            <person name="Pallen M.J."/>
        </authorList>
    </citation>
    <scope>NUCLEOTIDE SEQUENCE</scope>
    <source>
        <strain evidence="10">CHK154-7741</strain>
    </source>
</reference>
<keyword evidence="7" id="KW-0594">Phospholipid biosynthesis</keyword>
<dbReference type="GO" id="GO:0004605">
    <property type="term" value="F:phosphatidate cytidylyltransferase activity"/>
    <property type="evidence" value="ECO:0007669"/>
    <property type="project" value="UniProtKB-EC"/>
</dbReference>
<dbReference type="GO" id="GO:0008654">
    <property type="term" value="P:phospholipid biosynthetic process"/>
    <property type="evidence" value="ECO:0007669"/>
    <property type="project" value="UniProtKB-KW"/>
</dbReference>
<keyword evidence="9" id="KW-0472">Membrane</keyword>
<feature type="transmembrane region" description="Helical" evidence="9">
    <location>
        <begin position="58"/>
        <end position="78"/>
    </location>
</feature>
<keyword evidence="6 10" id="KW-0808">Transferase</keyword>
<evidence type="ECO:0000313" key="11">
    <source>
        <dbReference type="Proteomes" id="UP000886748"/>
    </source>
</evidence>
<evidence type="ECO:0000256" key="9">
    <source>
        <dbReference type="SAM" id="Phobius"/>
    </source>
</evidence>
<keyword evidence="9" id="KW-0812">Transmembrane</keyword>